<sequence length="58" mass="7172">MDDDRVKYVFRFTKSEIYEILSHLRLDQLQWTQRVRPEPLMTLCILLRRLAYPIRYGD</sequence>
<proteinExistence type="predicted"/>
<accession>A0A1E3Q3J1</accession>
<dbReference type="AlphaFoldDB" id="A0A1E3Q3J1"/>
<dbReference type="Proteomes" id="UP000094385">
    <property type="component" value="Unassembled WGS sequence"/>
</dbReference>
<gene>
    <name evidence="1" type="ORF">LIPSTDRAFT_73467</name>
</gene>
<keyword evidence="2" id="KW-1185">Reference proteome</keyword>
<name>A0A1E3Q3J1_LIPST</name>
<dbReference type="EMBL" id="KV454297">
    <property type="protein sequence ID" value="ODQ71732.1"/>
    <property type="molecule type" value="Genomic_DNA"/>
</dbReference>
<organism evidence="1 2">
    <name type="scientific">Lipomyces starkeyi NRRL Y-11557</name>
    <dbReference type="NCBI Taxonomy" id="675824"/>
    <lineage>
        <taxon>Eukaryota</taxon>
        <taxon>Fungi</taxon>
        <taxon>Dikarya</taxon>
        <taxon>Ascomycota</taxon>
        <taxon>Saccharomycotina</taxon>
        <taxon>Lipomycetes</taxon>
        <taxon>Lipomycetales</taxon>
        <taxon>Lipomycetaceae</taxon>
        <taxon>Lipomyces</taxon>
    </lineage>
</organism>
<dbReference type="PANTHER" id="PTHR34615">
    <property type="entry name" value="PX DOMAIN-CONTAINING PROTEIN"/>
    <property type="match status" value="1"/>
</dbReference>
<dbReference type="OrthoDB" id="5406696at2759"/>
<reference evidence="1 2" key="1">
    <citation type="journal article" date="2016" name="Proc. Natl. Acad. Sci. U.S.A.">
        <title>Comparative genomics of biotechnologically important yeasts.</title>
        <authorList>
            <person name="Riley R."/>
            <person name="Haridas S."/>
            <person name="Wolfe K.H."/>
            <person name="Lopes M.R."/>
            <person name="Hittinger C.T."/>
            <person name="Goeker M."/>
            <person name="Salamov A.A."/>
            <person name="Wisecaver J.H."/>
            <person name="Long T.M."/>
            <person name="Calvey C.H."/>
            <person name="Aerts A.L."/>
            <person name="Barry K.W."/>
            <person name="Choi C."/>
            <person name="Clum A."/>
            <person name="Coughlan A.Y."/>
            <person name="Deshpande S."/>
            <person name="Douglass A.P."/>
            <person name="Hanson S.J."/>
            <person name="Klenk H.-P."/>
            <person name="LaButti K.M."/>
            <person name="Lapidus A."/>
            <person name="Lindquist E.A."/>
            <person name="Lipzen A.M."/>
            <person name="Meier-Kolthoff J.P."/>
            <person name="Ohm R.A."/>
            <person name="Otillar R.P."/>
            <person name="Pangilinan J.L."/>
            <person name="Peng Y."/>
            <person name="Rokas A."/>
            <person name="Rosa C.A."/>
            <person name="Scheuner C."/>
            <person name="Sibirny A.A."/>
            <person name="Slot J.C."/>
            <person name="Stielow J.B."/>
            <person name="Sun H."/>
            <person name="Kurtzman C.P."/>
            <person name="Blackwell M."/>
            <person name="Grigoriev I.V."/>
            <person name="Jeffries T.W."/>
        </authorList>
    </citation>
    <scope>NUCLEOTIDE SEQUENCE [LARGE SCALE GENOMIC DNA]</scope>
    <source>
        <strain evidence="1 2">NRRL Y-11557</strain>
    </source>
</reference>
<evidence type="ECO:0000313" key="2">
    <source>
        <dbReference type="Proteomes" id="UP000094385"/>
    </source>
</evidence>
<evidence type="ECO:0000313" key="1">
    <source>
        <dbReference type="EMBL" id="ODQ71732.1"/>
    </source>
</evidence>
<dbReference type="PANTHER" id="PTHR34615:SF1">
    <property type="entry name" value="PX DOMAIN-CONTAINING PROTEIN"/>
    <property type="match status" value="1"/>
</dbReference>
<protein>
    <submittedName>
        <fullName evidence="1">Uncharacterized protein</fullName>
    </submittedName>
</protein>